<organism evidence="1 2">
    <name type="scientific">Tectimicrobiota bacterium</name>
    <dbReference type="NCBI Taxonomy" id="2528274"/>
    <lineage>
        <taxon>Bacteria</taxon>
        <taxon>Pseudomonadati</taxon>
        <taxon>Nitrospinota/Tectimicrobiota group</taxon>
        <taxon>Candidatus Tectimicrobiota</taxon>
    </lineage>
</organism>
<proteinExistence type="predicted"/>
<protein>
    <submittedName>
        <fullName evidence="1">Uncharacterized protein</fullName>
    </submittedName>
</protein>
<comment type="caution">
    <text evidence="1">The sequence shown here is derived from an EMBL/GenBank/DDBJ whole genome shotgun (WGS) entry which is preliminary data.</text>
</comment>
<sequence>MSVPSASLREMVIRRAGNRCEYCQLPAQFQVGGFVVRRQLAAEGSTLAGLYAGHAKRETAQPTAERLLEAFQEVTLTVVKGVQQVYRHLTALSPLQERILELLGFSSRVYTRLCTVSHEPL</sequence>
<dbReference type="AlphaFoldDB" id="A0A937VZA1"/>
<gene>
    <name evidence="1" type="ORF">FJZ47_02300</name>
</gene>
<evidence type="ECO:0000313" key="1">
    <source>
        <dbReference type="EMBL" id="MBM3222624.1"/>
    </source>
</evidence>
<accession>A0A937VZA1</accession>
<reference evidence="1" key="1">
    <citation type="submission" date="2019-03" db="EMBL/GenBank/DDBJ databases">
        <title>Lake Tanganyika Metagenome-Assembled Genomes (MAGs).</title>
        <authorList>
            <person name="Tran P."/>
        </authorList>
    </citation>
    <scope>NUCLEOTIDE SEQUENCE</scope>
    <source>
        <strain evidence="1">K_DeepCast_65m_m2_066</strain>
    </source>
</reference>
<evidence type="ECO:0000313" key="2">
    <source>
        <dbReference type="Proteomes" id="UP000712673"/>
    </source>
</evidence>
<dbReference type="Proteomes" id="UP000712673">
    <property type="component" value="Unassembled WGS sequence"/>
</dbReference>
<name>A0A937VZA1_UNCTE</name>
<dbReference type="EMBL" id="VGLS01000037">
    <property type="protein sequence ID" value="MBM3222624.1"/>
    <property type="molecule type" value="Genomic_DNA"/>
</dbReference>